<dbReference type="InterPro" id="IPR001304">
    <property type="entry name" value="C-type_lectin-like"/>
</dbReference>
<dbReference type="InterPro" id="IPR016187">
    <property type="entry name" value="CTDL_fold"/>
</dbReference>
<reference evidence="2 3" key="1">
    <citation type="journal article" date="2017" name="Curr. Biol.">
        <title>Genome architecture and evolution of a unichromosomal asexual nematode.</title>
        <authorList>
            <person name="Fradin H."/>
            <person name="Zegar C."/>
            <person name="Gutwein M."/>
            <person name="Lucas J."/>
            <person name="Kovtun M."/>
            <person name="Corcoran D."/>
            <person name="Baugh L.R."/>
            <person name="Kiontke K."/>
            <person name="Gunsalus K."/>
            <person name="Fitch D.H."/>
            <person name="Piano F."/>
        </authorList>
    </citation>
    <scope>NUCLEOTIDE SEQUENCE [LARGE SCALE GENOMIC DNA]</scope>
    <source>
        <strain evidence="2">PF1309</strain>
    </source>
</reference>
<dbReference type="Proteomes" id="UP000218231">
    <property type="component" value="Unassembled WGS sequence"/>
</dbReference>
<feature type="domain" description="C-type lectin" evidence="1">
    <location>
        <begin position="1"/>
        <end position="92"/>
    </location>
</feature>
<evidence type="ECO:0000259" key="1">
    <source>
        <dbReference type="PROSITE" id="PS50041"/>
    </source>
</evidence>
<dbReference type="InterPro" id="IPR016186">
    <property type="entry name" value="C-type_lectin-like/link_sf"/>
</dbReference>
<sequence length="92" mass="10339">MYDYDGSVIFCTNLNSASHLARLTSLQQSNAAFARYGFDFCYLGIVRRDPMTLNNVFVYDDGTNTPITWANWGEFEPNSNSPPEDCVEVVGQ</sequence>
<dbReference type="EMBL" id="LIAE01010581">
    <property type="protein sequence ID" value="PAV58461.1"/>
    <property type="molecule type" value="Genomic_DNA"/>
</dbReference>
<keyword evidence="3" id="KW-1185">Reference proteome</keyword>
<gene>
    <name evidence="2" type="ORF">WR25_12389</name>
</gene>
<dbReference type="PROSITE" id="PS50041">
    <property type="entry name" value="C_TYPE_LECTIN_2"/>
    <property type="match status" value="1"/>
</dbReference>
<organism evidence="2 3">
    <name type="scientific">Diploscapter pachys</name>
    <dbReference type="NCBI Taxonomy" id="2018661"/>
    <lineage>
        <taxon>Eukaryota</taxon>
        <taxon>Metazoa</taxon>
        <taxon>Ecdysozoa</taxon>
        <taxon>Nematoda</taxon>
        <taxon>Chromadorea</taxon>
        <taxon>Rhabditida</taxon>
        <taxon>Rhabditina</taxon>
        <taxon>Rhabditomorpha</taxon>
        <taxon>Rhabditoidea</taxon>
        <taxon>Rhabditidae</taxon>
        <taxon>Diploscapter</taxon>
    </lineage>
</organism>
<protein>
    <recommendedName>
        <fullName evidence="1">C-type lectin domain-containing protein</fullName>
    </recommendedName>
</protein>
<evidence type="ECO:0000313" key="3">
    <source>
        <dbReference type="Proteomes" id="UP000218231"/>
    </source>
</evidence>
<comment type="caution">
    <text evidence="2">The sequence shown here is derived from an EMBL/GenBank/DDBJ whole genome shotgun (WGS) entry which is preliminary data.</text>
</comment>
<proteinExistence type="predicted"/>
<accession>A0A2A2JA16</accession>
<name>A0A2A2JA16_9BILA</name>
<evidence type="ECO:0000313" key="2">
    <source>
        <dbReference type="EMBL" id="PAV58461.1"/>
    </source>
</evidence>
<dbReference type="SUPFAM" id="SSF56436">
    <property type="entry name" value="C-type lectin-like"/>
    <property type="match status" value="1"/>
</dbReference>
<dbReference type="AlphaFoldDB" id="A0A2A2JA16"/>
<dbReference type="Gene3D" id="3.10.100.10">
    <property type="entry name" value="Mannose-Binding Protein A, subunit A"/>
    <property type="match status" value="1"/>
</dbReference>